<dbReference type="Pfam" id="PF00619">
    <property type="entry name" value="CARD"/>
    <property type="match status" value="1"/>
</dbReference>
<dbReference type="PROSITE" id="PS50209">
    <property type="entry name" value="CARD"/>
    <property type="match status" value="1"/>
</dbReference>
<reference evidence="2 3" key="1">
    <citation type="submission" date="2024-08" db="EMBL/GenBank/DDBJ databases">
        <authorList>
            <person name="Cucini C."/>
            <person name="Frati F."/>
        </authorList>
    </citation>
    <scope>NUCLEOTIDE SEQUENCE [LARGE SCALE GENOMIC DNA]</scope>
</reference>
<organism evidence="2 3">
    <name type="scientific">Orchesella dallaii</name>
    <dbReference type="NCBI Taxonomy" id="48710"/>
    <lineage>
        <taxon>Eukaryota</taxon>
        <taxon>Metazoa</taxon>
        <taxon>Ecdysozoa</taxon>
        <taxon>Arthropoda</taxon>
        <taxon>Hexapoda</taxon>
        <taxon>Collembola</taxon>
        <taxon>Entomobryomorpha</taxon>
        <taxon>Entomobryoidea</taxon>
        <taxon>Orchesellidae</taxon>
        <taxon>Orchesellinae</taxon>
        <taxon>Orchesella</taxon>
    </lineage>
</organism>
<feature type="domain" description="CARD" evidence="1">
    <location>
        <begin position="1"/>
        <end position="90"/>
    </location>
</feature>
<evidence type="ECO:0000259" key="1">
    <source>
        <dbReference type="PROSITE" id="PS50209"/>
    </source>
</evidence>
<accession>A0ABP1PMA0</accession>
<comment type="caution">
    <text evidence="2">The sequence shown here is derived from an EMBL/GenBank/DDBJ whole genome shotgun (WGS) entry which is preliminary data.</text>
</comment>
<sequence>MEYWQDNVISENLTKLVELTDCSTGLLNRLKEQKVLSREDVEKISACKTELEKSDQLYKIIVKRANAFDILVKALEDTTQSGAAIILTTKSNRNVEKPVVNKEVTKS</sequence>
<dbReference type="InterPro" id="IPR001315">
    <property type="entry name" value="CARD"/>
</dbReference>
<keyword evidence="3" id="KW-1185">Reference proteome</keyword>
<evidence type="ECO:0000313" key="3">
    <source>
        <dbReference type="Proteomes" id="UP001642540"/>
    </source>
</evidence>
<dbReference type="SUPFAM" id="SSF47986">
    <property type="entry name" value="DEATH domain"/>
    <property type="match status" value="1"/>
</dbReference>
<gene>
    <name evidence="2" type="ORF">ODALV1_LOCUS1574</name>
</gene>
<dbReference type="SMART" id="SM00114">
    <property type="entry name" value="CARD"/>
    <property type="match status" value="1"/>
</dbReference>
<evidence type="ECO:0000313" key="2">
    <source>
        <dbReference type="EMBL" id="CAL8071142.1"/>
    </source>
</evidence>
<dbReference type="InterPro" id="IPR011029">
    <property type="entry name" value="DEATH-like_dom_sf"/>
</dbReference>
<name>A0ABP1PMA0_9HEXA</name>
<dbReference type="CDD" id="cd01671">
    <property type="entry name" value="CARD"/>
    <property type="match status" value="1"/>
</dbReference>
<dbReference type="Gene3D" id="1.10.533.10">
    <property type="entry name" value="Death Domain, Fas"/>
    <property type="match status" value="1"/>
</dbReference>
<protein>
    <recommendedName>
        <fullName evidence="1">CARD domain-containing protein</fullName>
    </recommendedName>
</protein>
<dbReference type="EMBL" id="CAXLJM020000004">
    <property type="protein sequence ID" value="CAL8071142.1"/>
    <property type="molecule type" value="Genomic_DNA"/>
</dbReference>
<dbReference type="Proteomes" id="UP001642540">
    <property type="component" value="Unassembled WGS sequence"/>
</dbReference>
<proteinExistence type="predicted"/>